<evidence type="ECO:0000256" key="1">
    <source>
        <dbReference type="SAM" id="MobiDB-lite"/>
    </source>
</evidence>
<feature type="compositionally biased region" description="Basic and acidic residues" evidence="1">
    <location>
        <begin position="31"/>
        <end position="42"/>
    </location>
</feature>
<evidence type="ECO:0000313" key="2">
    <source>
        <dbReference type="EMBL" id="CAA9250227.1"/>
    </source>
</evidence>
<name>A0A6J4IGJ7_9PROT</name>
<accession>A0A6J4IGJ7</accession>
<protein>
    <submittedName>
        <fullName evidence="2">Uncharacterized protein</fullName>
    </submittedName>
</protein>
<feature type="compositionally biased region" description="Basic residues" evidence="1">
    <location>
        <begin position="13"/>
        <end position="30"/>
    </location>
</feature>
<dbReference type="EMBL" id="CADCTD010000081">
    <property type="protein sequence ID" value="CAA9250227.1"/>
    <property type="molecule type" value="Genomic_DNA"/>
</dbReference>
<sequence length="70" mass="7949">EAAPDRRPAPPPRRLRPWRAPRGRRVLRPARHGDRQHRAQHGDRRRHQRGQHLCPPPGLPDDTGGAAALL</sequence>
<proteinExistence type="predicted"/>
<feature type="non-terminal residue" evidence="2">
    <location>
        <position position="70"/>
    </location>
</feature>
<feature type="region of interest" description="Disordered" evidence="1">
    <location>
        <begin position="1"/>
        <end position="70"/>
    </location>
</feature>
<feature type="non-terminal residue" evidence="2">
    <location>
        <position position="1"/>
    </location>
</feature>
<organism evidence="2">
    <name type="scientific">uncultured Craurococcus sp</name>
    <dbReference type="NCBI Taxonomy" id="1135998"/>
    <lineage>
        <taxon>Bacteria</taxon>
        <taxon>Pseudomonadati</taxon>
        <taxon>Pseudomonadota</taxon>
        <taxon>Alphaproteobacteria</taxon>
        <taxon>Acetobacterales</taxon>
        <taxon>Acetobacteraceae</taxon>
        <taxon>Craurococcus</taxon>
        <taxon>environmental samples</taxon>
    </lineage>
</organism>
<gene>
    <name evidence="2" type="ORF">AVDCRST_MAG27-2010</name>
</gene>
<reference evidence="2" key="1">
    <citation type="submission" date="2020-02" db="EMBL/GenBank/DDBJ databases">
        <authorList>
            <person name="Meier V. D."/>
        </authorList>
    </citation>
    <scope>NUCLEOTIDE SEQUENCE</scope>
    <source>
        <strain evidence="2">AVDCRST_MAG27</strain>
    </source>
</reference>
<dbReference type="AlphaFoldDB" id="A0A6J4IGJ7"/>